<evidence type="ECO:0000256" key="2">
    <source>
        <dbReference type="ARBA" id="ARBA00023125"/>
    </source>
</evidence>
<gene>
    <name evidence="5" type="ORF">UFOPK3376_03162</name>
</gene>
<dbReference type="GO" id="GO:0045892">
    <property type="term" value="P:negative regulation of DNA-templated transcription"/>
    <property type="evidence" value="ECO:0007669"/>
    <property type="project" value="TreeGrafter"/>
</dbReference>
<sequence>MAARSGSLAYTPCTSSIGVPAVTAICLPLALGGDVDKYNTSVCMDQLCRGNTHGVAKGTGNGLVRTIRYQEIADALRSRVEHGSYAAGRLLPSEAELSAEFAASRVTIRRALETLRDEGLVDARQGFGWFVAAEPVRQVLGQLVTIEGQMAESGIEPQRKILEFAFVTAAGHVREALHTDHVLRVKRLNLANGEPFAVVTVWCPAELGQHLSRRDVERSPFYELIGVALKGATQTIGADSVSSADAVLLGVPVGSPVLRCERLTTDLQGRPVLLSQHVFPAHRTEFVVELPNAEPSMAPSGLRLVE</sequence>
<dbReference type="InterPro" id="IPR036390">
    <property type="entry name" value="WH_DNA-bd_sf"/>
</dbReference>
<accession>A0A6J7FKB7</accession>
<dbReference type="InterPro" id="IPR050679">
    <property type="entry name" value="Bact_HTH_transcr_reg"/>
</dbReference>
<keyword evidence="1" id="KW-0805">Transcription regulation</keyword>
<name>A0A6J7FKB7_9ZZZZ</name>
<organism evidence="5">
    <name type="scientific">freshwater metagenome</name>
    <dbReference type="NCBI Taxonomy" id="449393"/>
    <lineage>
        <taxon>unclassified sequences</taxon>
        <taxon>metagenomes</taxon>
        <taxon>ecological metagenomes</taxon>
    </lineage>
</organism>
<dbReference type="GO" id="GO:0003677">
    <property type="term" value="F:DNA binding"/>
    <property type="evidence" value="ECO:0007669"/>
    <property type="project" value="UniProtKB-KW"/>
</dbReference>
<evidence type="ECO:0000256" key="1">
    <source>
        <dbReference type="ARBA" id="ARBA00023015"/>
    </source>
</evidence>
<dbReference type="EMBL" id="CAFBLP010000145">
    <property type="protein sequence ID" value="CAB4896082.1"/>
    <property type="molecule type" value="Genomic_DNA"/>
</dbReference>
<keyword evidence="3" id="KW-0804">Transcription</keyword>
<proteinExistence type="predicted"/>
<dbReference type="Pfam" id="PF07702">
    <property type="entry name" value="UTRA"/>
    <property type="match status" value="1"/>
</dbReference>
<dbReference type="PANTHER" id="PTHR44846:SF1">
    <property type="entry name" value="MANNOSYL-D-GLYCERATE TRANSPORT_METABOLISM SYSTEM REPRESSOR MNGR-RELATED"/>
    <property type="match status" value="1"/>
</dbReference>
<evidence type="ECO:0000313" key="5">
    <source>
        <dbReference type="EMBL" id="CAB4896082.1"/>
    </source>
</evidence>
<reference evidence="5" key="1">
    <citation type="submission" date="2020-05" db="EMBL/GenBank/DDBJ databases">
        <authorList>
            <person name="Chiriac C."/>
            <person name="Salcher M."/>
            <person name="Ghai R."/>
            <person name="Kavagutti S V."/>
        </authorList>
    </citation>
    <scope>NUCLEOTIDE SEQUENCE</scope>
</reference>
<feature type="domain" description="HTH gntR-type" evidence="4">
    <location>
        <begin position="66"/>
        <end position="134"/>
    </location>
</feature>
<dbReference type="GO" id="GO:0003700">
    <property type="term" value="F:DNA-binding transcription factor activity"/>
    <property type="evidence" value="ECO:0007669"/>
    <property type="project" value="InterPro"/>
</dbReference>
<protein>
    <submittedName>
        <fullName evidence="5">Unannotated protein</fullName>
    </submittedName>
</protein>
<dbReference type="SMART" id="SM00866">
    <property type="entry name" value="UTRA"/>
    <property type="match status" value="1"/>
</dbReference>
<dbReference type="PANTHER" id="PTHR44846">
    <property type="entry name" value="MANNOSYL-D-GLYCERATE TRANSPORT/METABOLISM SYSTEM REPRESSOR MNGR-RELATED"/>
    <property type="match status" value="1"/>
</dbReference>
<dbReference type="PROSITE" id="PS50949">
    <property type="entry name" value="HTH_GNTR"/>
    <property type="match status" value="1"/>
</dbReference>
<keyword evidence="2" id="KW-0238">DNA-binding</keyword>
<evidence type="ECO:0000256" key="3">
    <source>
        <dbReference type="ARBA" id="ARBA00023163"/>
    </source>
</evidence>
<dbReference type="InterPro" id="IPR000524">
    <property type="entry name" value="Tscrpt_reg_HTH_GntR"/>
</dbReference>
<evidence type="ECO:0000259" key="4">
    <source>
        <dbReference type="PROSITE" id="PS50949"/>
    </source>
</evidence>
<dbReference type="SUPFAM" id="SSF64288">
    <property type="entry name" value="Chorismate lyase-like"/>
    <property type="match status" value="1"/>
</dbReference>
<dbReference type="CDD" id="cd07377">
    <property type="entry name" value="WHTH_GntR"/>
    <property type="match status" value="1"/>
</dbReference>
<dbReference type="SMART" id="SM00345">
    <property type="entry name" value="HTH_GNTR"/>
    <property type="match status" value="1"/>
</dbReference>
<dbReference type="InterPro" id="IPR028978">
    <property type="entry name" value="Chorismate_lyase_/UTRA_dom_sf"/>
</dbReference>
<dbReference type="SUPFAM" id="SSF46785">
    <property type="entry name" value="Winged helix' DNA-binding domain"/>
    <property type="match status" value="1"/>
</dbReference>
<dbReference type="InterPro" id="IPR011663">
    <property type="entry name" value="UTRA"/>
</dbReference>
<dbReference type="Gene3D" id="3.40.1410.10">
    <property type="entry name" value="Chorismate lyase-like"/>
    <property type="match status" value="1"/>
</dbReference>
<dbReference type="AlphaFoldDB" id="A0A6J7FKB7"/>
<dbReference type="PRINTS" id="PR00035">
    <property type="entry name" value="HTHGNTR"/>
</dbReference>
<dbReference type="Pfam" id="PF00392">
    <property type="entry name" value="GntR"/>
    <property type="match status" value="1"/>
</dbReference>
<dbReference type="InterPro" id="IPR036388">
    <property type="entry name" value="WH-like_DNA-bd_sf"/>
</dbReference>
<dbReference type="Gene3D" id="1.10.10.10">
    <property type="entry name" value="Winged helix-like DNA-binding domain superfamily/Winged helix DNA-binding domain"/>
    <property type="match status" value="1"/>
</dbReference>